<organism evidence="2">
    <name type="scientific">marine metagenome</name>
    <dbReference type="NCBI Taxonomy" id="408172"/>
    <lineage>
        <taxon>unclassified sequences</taxon>
        <taxon>metagenomes</taxon>
        <taxon>ecological metagenomes</taxon>
    </lineage>
</organism>
<name>A0A381VIP7_9ZZZZ</name>
<reference evidence="2" key="1">
    <citation type="submission" date="2018-05" db="EMBL/GenBank/DDBJ databases">
        <authorList>
            <person name="Lanie J.A."/>
            <person name="Ng W.-L."/>
            <person name="Kazmierczak K.M."/>
            <person name="Andrzejewski T.M."/>
            <person name="Davidsen T.M."/>
            <person name="Wayne K.J."/>
            <person name="Tettelin H."/>
            <person name="Glass J.I."/>
            <person name="Rusch D."/>
            <person name="Podicherti R."/>
            <person name="Tsui H.-C.T."/>
            <person name="Winkler M.E."/>
        </authorList>
    </citation>
    <scope>NUCLEOTIDE SEQUENCE</scope>
</reference>
<keyword evidence="1" id="KW-0812">Transmembrane</keyword>
<feature type="transmembrane region" description="Helical" evidence="1">
    <location>
        <begin position="96"/>
        <end position="115"/>
    </location>
</feature>
<feature type="transmembrane region" description="Helical" evidence="1">
    <location>
        <begin position="218"/>
        <end position="240"/>
    </location>
</feature>
<evidence type="ECO:0000313" key="2">
    <source>
        <dbReference type="EMBL" id="SVA39891.1"/>
    </source>
</evidence>
<keyword evidence="1" id="KW-0472">Membrane</keyword>
<dbReference type="EMBL" id="UINC01008874">
    <property type="protein sequence ID" value="SVA39891.1"/>
    <property type="molecule type" value="Genomic_DNA"/>
</dbReference>
<gene>
    <name evidence="2" type="ORF">METZ01_LOCUS92745</name>
</gene>
<feature type="transmembrane region" description="Helical" evidence="1">
    <location>
        <begin position="156"/>
        <end position="178"/>
    </location>
</feature>
<feature type="transmembrane region" description="Helical" evidence="1">
    <location>
        <begin position="127"/>
        <end position="150"/>
    </location>
</feature>
<proteinExistence type="predicted"/>
<accession>A0A381VIP7</accession>
<keyword evidence="1" id="KW-1133">Transmembrane helix</keyword>
<sequence>MINQIVEEAAIVVYFWIHKSGIKNMKKNVFSLWLIELPRLALGIFIILNIIAILSYPGGTYIDHTTIGYSFTRNFLSDLGRTLSFSEEVNFLSAQLFNMSLILAGVIFAGFYLHVRKVFSADNLRTLALIGSFFGVLGGFSLAGVGLTPADIYLDLHIICATWLFRFFFVASLCYSMVIFRHSKFENKYAMGYLVFTFSILLYIITSELGPDPKVNQFALTVQVVSQKLILLILMAAIYIQTIGLKKLSD</sequence>
<feature type="transmembrane region" description="Helical" evidence="1">
    <location>
        <begin position="190"/>
        <end position="206"/>
    </location>
</feature>
<evidence type="ECO:0000256" key="1">
    <source>
        <dbReference type="SAM" id="Phobius"/>
    </source>
</evidence>
<dbReference type="AlphaFoldDB" id="A0A381VIP7"/>
<evidence type="ECO:0008006" key="3">
    <source>
        <dbReference type="Google" id="ProtNLM"/>
    </source>
</evidence>
<protein>
    <recommendedName>
        <fullName evidence="3">DUF998 domain-containing protein</fullName>
    </recommendedName>
</protein>
<feature type="transmembrane region" description="Helical" evidence="1">
    <location>
        <begin position="29"/>
        <end position="54"/>
    </location>
</feature>